<accession>A0A8S5QPC6</accession>
<dbReference type="Gene3D" id="3.80.10.10">
    <property type="entry name" value="Ribonuclease Inhibitor"/>
    <property type="match status" value="1"/>
</dbReference>
<dbReference type="PANTHER" id="PTHR45752">
    <property type="entry name" value="LEUCINE-RICH REPEAT-CONTAINING"/>
    <property type="match status" value="1"/>
</dbReference>
<dbReference type="EMBL" id="BK015707">
    <property type="protein sequence ID" value="DAE21078.1"/>
    <property type="molecule type" value="Genomic_DNA"/>
</dbReference>
<sequence>MEEKIKEIKEFLSKWNKSNEVFVKDGKVTVGGYLDLSNTNITELPDNLTVGEGLDLRYTNITELPENLTVGGWLDLRYTNITELPENLTVGGWLDLRYTNITELPDNLTVGGGLDLRYTNITELPENLTVGGWLDLSNTNITELPENLMVGGNVYGFNGDRITSIKKVLRGYNKELKYIYFDGILWGNVKSVKKVDNITIYKTPLGYCVVEEELSAHGKTLKEAMGDLTFKKLRNTDNSEIVKEIKKTGKVNRAQYRAITGACQMGTERFCQQHNITANEISLEDLRKILVNDYGAETFWNLIDKK</sequence>
<dbReference type="InterPro" id="IPR032675">
    <property type="entry name" value="LRR_dom_sf"/>
</dbReference>
<organism evidence="1">
    <name type="scientific">Siphoviridae sp. ctRCE13</name>
    <dbReference type="NCBI Taxonomy" id="2826332"/>
    <lineage>
        <taxon>Viruses</taxon>
        <taxon>Duplodnaviria</taxon>
        <taxon>Heunggongvirae</taxon>
        <taxon>Uroviricota</taxon>
        <taxon>Caudoviricetes</taxon>
    </lineage>
</organism>
<dbReference type="InterPro" id="IPR050715">
    <property type="entry name" value="LRR-SigEffector_domain"/>
</dbReference>
<protein>
    <submittedName>
        <fullName evidence="1">Leucine-rich repeat protein</fullName>
    </submittedName>
</protein>
<dbReference type="SUPFAM" id="SSF52058">
    <property type="entry name" value="L domain-like"/>
    <property type="match status" value="1"/>
</dbReference>
<reference evidence="1" key="1">
    <citation type="journal article" date="2021" name="Proc. Natl. Acad. Sci. U.S.A.">
        <title>A Catalog of Tens of Thousands of Viruses from Human Metagenomes Reveals Hidden Associations with Chronic Diseases.</title>
        <authorList>
            <person name="Tisza M.J."/>
            <person name="Buck C.B."/>
        </authorList>
    </citation>
    <scope>NUCLEOTIDE SEQUENCE</scope>
    <source>
        <strain evidence="1">CtRCE13</strain>
    </source>
</reference>
<proteinExistence type="predicted"/>
<dbReference type="PANTHER" id="PTHR45752:SF195">
    <property type="entry name" value="LEUCINE-RICH REPEAT (LRR) FAMILY PROTEIN-RELATED"/>
    <property type="match status" value="1"/>
</dbReference>
<name>A0A8S5QPC6_9CAUD</name>
<evidence type="ECO:0000313" key="1">
    <source>
        <dbReference type="EMBL" id="DAE21078.1"/>
    </source>
</evidence>